<reference evidence="2" key="1">
    <citation type="journal article" date="2022" name="bioRxiv">
        <title>Sequencing and chromosome-scale assembly of the giantPleurodeles waltlgenome.</title>
        <authorList>
            <person name="Brown T."/>
            <person name="Elewa A."/>
            <person name="Iarovenko S."/>
            <person name="Subramanian E."/>
            <person name="Araus A.J."/>
            <person name="Petzold A."/>
            <person name="Susuki M."/>
            <person name="Suzuki K.-i.T."/>
            <person name="Hayashi T."/>
            <person name="Toyoda A."/>
            <person name="Oliveira C."/>
            <person name="Osipova E."/>
            <person name="Leigh N.D."/>
            <person name="Simon A."/>
            <person name="Yun M.H."/>
        </authorList>
    </citation>
    <scope>NUCLEOTIDE SEQUENCE</scope>
    <source>
        <strain evidence="2">20211129_DDA</strain>
        <tissue evidence="2">Liver</tissue>
    </source>
</reference>
<sequence length="224" mass="25116">MPGGRTVSKQAGKPSQQLLFSEALRHQRVPPPEEHPLIPPSSMAEPTQGATMDRILQEISVVGRKLEGMDSAMASLTAETKSMRLDIAGFQVHRLGPKQRDDANRPRPIIACLLRHVQTRQLLQAARVHGPFRLDDLEVRLTANFSKETSEPRRAFLTLRPRLHQLDVKYGLFEPARMLITKNGVSRDFYDPDDLQVFLEGLQNQTQSMDTASSIRSQDLPGCS</sequence>
<evidence type="ECO:0000256" key="1">
    <source>
        <dbReference type="SAM" id="MobiDB-lite"/>
    </source>
</evidence>
<proteinExistence type="predicted"/>
<feature type="compositionally biased region" description="Polar residues" evidence="1">
    <location>
        <begin position="7"/>
        <end position="19"/>
    </location>
</feature>
<keyword evidence="3" id="KW-1185">Reference proteome</keyword>
<comment type="caution">
    <text evidence="2">The sequence shown here is derived from an EMBL/GenBank/DDBJ whole genome shotgun (WGS) entry which is preliminary data.</text>
</comment>
<dbReference type="EMBL" id="JANPWB010000005">
    <property type="protein sequence ID" value="KAJ1184243.1"/>
    <property type="molecule type" value="Genomic_DNA"/>
</dbReference>
<dbReference type="Gene3D" id="3.30.250.20">
    <property type="entry name" value="L1 transposable element, C-terminal domain"/>
    <property type="match status" value="1"/>
</dbReference>
<gene>
    <name evidence="2" type="ORF">NDU88_001051</name>
</gene>
<name>A0AAV7U659_PLEWA</name>
<evidence type="ECO:0000313" key="3">
    <source>
        <dbReference type="Proteomes" id="UP001066276"/>
    </source>
</evidence>
<feature type="region of interest" description="Disordered" evidence="1">
    <location>
        <begin position="1"/>
        <end position="47"/>
    </location>
</feature>
<protein>
    <submittedName>
        <fullName evidence="2">Uncharacterized protein</fullName>
    </submittedName>
</protein>
<evidence type="ECO:0000313" key="2">
    <source>
        <dbReference type="EMBL" id="KAJ1184243.1"/>
    </source>
</evidence>
<accession>A0AAV7U659</accession>
<organism evidence="2 3">
    <name type="scientific">Pleurodeles waltl</name>
    <name type="common">Iberian ribbed newt</name>
    <dbReference type="NCBI Taxonomy" id="8319"/>
    <lineage>
        <taxon>Eukaryota</taxon>
        <taxon>Metazoa</taxon>
        <taxon>Chordata</taxon>
        <taxon>Craniata</taxon>
        <taxon>Vertebrata</taxon>
        <taxon>Euteleostomi</taxon>
        <taxon>Amphibia</taxon>
        <taxon>Batrachia</taxon>
        <taxon>Caudata</taxon>
        <taxon>Salamandroidea</taxon>
        <taxon>Salamandridae</taxon>
        <taxon>Pleurodelinae</taxon>
        <taxon>Pleurodeles</taxon>
    </lineage>
</organism>
<dbReference type="Proteomes" id="UP001066276">
    <property type="component" value="Chromosome 3_1"/>
</dbReference>
<dbReference type="InterPro" id="IPR042566">
    <property type="entry name" value="L1_C"/>
</dbReference>
<dbReference type="AlphaFoldDB" id="A0AAV7U659"/>